<accession>A0AAD8INJ8</accession>
<dbReference type="InterPro" id="IPR055185">
    <property type="entry name" value="C2CH-4th_BIRD-IDD"/>
</dbReference>
<keyword evidence="1" id="KW-0863">Zinc-finger</keyword>
<keyword evidence="1" id="KW-0862">Zinc</keyword>
<organism evidence="4 5">
    <name type="scientific">Heracleum sosnowskyi</name>
    <dbReference type="NCBI Taxonomy" id="360622"/>
    <lineage>
        <taxon>Eukaryota</taxon>
        <taxon>Viridiplantae</taxon>
        <taxon>Streptophyta</taxon>
        <taxon>Embryophyta</taxon>
        <taxon>Tracheophyta</taxon>
        <taxon>Spermatophyta</taxon>
        <taxon>Magnoliopsida</taxon>
        <taxon>eudicotyledons</taxon>
        <taxon>Gunneridae</taxon>
        <taxon>Pentapetalae</taxon>
        <taxon>asterids</taxon>
        <taxon>campanulids</taxon>
        <taxon>Apiales</taxon>
        <taxon>Apiaceae</taxon>
        <taxon>Apioideae</taxon>
        <taxon>apioid superclade</taxon>
        <taxon>Tordylieae</taxon>
        <taxon>Tordyliinae</taxon>
        <taxon>Heracleum</taxon>
    </lineage>
</organism>
<keyword evidence="1" id="KW-0479">Metal-binding</keyword>
<name>A0AAD8INJ8_9APIA</name>
<dbReference type="PROSITE" id="PS00028">
    <property type="entry name" value="ZINC_FINGER_C2H2_1"/>
    <property type="match status" value="1"/>
</dbReference>
<dbReference type="Gene3D" id="3.30.160.60">
    <property type="entry name" value="Classic Zinc Finger"/>
    <property type="match status" value="1"/>
</dbReference>
<dbReference type="PANTHER" id="PTHR10593">
    <property type="entry name" value="SERINE/THREONINE-PROTEIN KINASE RIO"/>
    <property type="match status" value="1"/>
</dbReference>
<dbReference type="InterPro" id="IPR013087">
    <property type="entry name" value="Znf_C2H2_type"/>
</dbReference>
<evidence type="ECO:0000256" key="1">
    <source>
        <dbReference type="PROSITE-ProRule" id="PRU00042"/>
    </source>
</evidence>
<gene>
    <name evidence="4" type="ORF">POM88_015368</name>
</gene>
<feature type="region of interest" description="Disordered" evidence="2">
    <location>
        <begin position="445"/>
        <end position="465"/>
    </location>
</feature>
<sequence>MAAPSSANFFGGKDEELKNFQINQPLQHSQGEGDSSSTPGAADASQRRRRNHWGNPSPDAEIVALSPKTLMATSRFTCEVCQRGFQREQNLQLHRRGHNLPWKLKQRTRHEIRKKEYICECGTTFTRRDSFTYHRSFCDAFTEKVARHTTNRSPYSSMATASIVANASNPGSRSLGSAAGSLIPGNDQQLSTPLLGQGASSPNSFTSLLSGHQELSTPLLGQGASSPNSFTSLLSGKSIGSAFQAKISFPSNTAPSNMFHFGFSGSAGLNNPQNDVDLNLSNSFSGGLMMNAETTHKILSSTLPSPQLSATALLQKASLLTGANSNNAALMKGLGSSLSGGMKFNINGGALGDGMSGGGGGRGGGSTLQKNGNYGGAGKYGRSGMVYLSDQMNAPYGGMMYNVNSADGMLVGEVNNNVVVEPQMNVQSEYHDKLTRDFLGGMVGDQNGNGIGTKSPDSEATTSAEARPFVPCCHRGF</sequence>
<feature type="domain" description="C2H2-type" evidence="3">
    <location>
        <begin position="76"/>
        <end position="98"/>
    </location>
</feature>
<dbReference type="EMBL" id="JAUIZM010000004">
    <property type="protein sequence ID" value="KAK1387190.1"/>
    <property type="molecule type" value="Genomic_DNA"/>
</dbReference>
<evidence type="ECO:0000256" key="2">
    <source>
        <dbReference type="SAM" id="MobiDB-lite"/>
    </source>
</evidence>
<evidence type="ECO:0000313" key="4">
    <source>
        <dbReference type="EMBL" id="KAK1387190.1"/>
    </source>
</evidence>
<feature type="region of interest" description="Disordered" evidence="2">
    <location>
        <begin position="175"/>
        <end position="207"/>
    </location>
</feature>
<dbReference type="GO" id="GO:0005634">
    <property type="term" value="C:nucleus"/>
    <property type="evidence" value="ECO:0007669"/>
    <property type="project" value="TreeGrafter"/>
</dbReference>
<comment type="caution">
    <text evidence="4">The sequence shown here is derived from an EMBL/GenBank/DDBJ whole genome shotgun (WGS) entry which is preliminary data.</text>
</comment>
<dbReference type="GO" id="GO:0003700">
    <property type="term" value="F:DNA-binding transcription factor activity"/>
    <property type="evidence" value="ECO:0007669"/>
    <property type="project" value="TreeGrafter"/>
</dbReference>
<evidence type="ECO:0000259" key="3">
    <source>
        <dbReference type="PROSITE" id="PS50157"/>
    </source>
</evidence>
<dbReference type="InterPro" id="IPR031140">
    <property type="entry name" value="IDD1-16"/>
</dbReference>
<keyword evidence="5" id="KW-1185">Reference proteome</keyword>
<dbReference type="Pfam" id="PF22992">
    <property type="entry name" value="C2CH-4th_BIRD-IDD"/>
    <property type="match status" value="1"/>
</dbReference>
<reference evidence="4" key="2">
    <citation type="submission" date="2023-05" db="EMBL/GenBank/DDBJ databases">
        <authorList>
            <person name="Schelkunov M.I."/>
        </authorList>
    </citation>
    <scope>NUCLEOTIDE SEQUENCE</scope>
    <source>
        <strain evidence="4">Hsosn_3</strain>
        <tissue evidence="4">Leaf</tissue>
    </source>
</reference>
<dbReference type="Pfam" id="PF12874">
    <property type="entry name" value="zf-met"/>
    <property type="match status" value="1"/>
</dbReference>
<dbReference type="GO" id="GO:0008270">
    <property type="term" value="F:zinc ion binding"/>
    <property type="evidence" value="ECO:0007669"/>
    <property type="project" value="UniProtKB-KW"/>
</dbReference>
<feature type="compositionally biased region" description="Polar residues" evidence="2">
    <location>
        <begin position="20"/>
        <end position="39"/>
    </location>
</feature>
<feature type="region of interest" description="Disordered" evidence="2">
    <location>
        <begin position="1"/>
        <end position="60"/>
    </location>
</feature>
<dbReference type="AlphaFoldDB" id="A0AAD8INJ8"/>
<evidence type="ECO:0000313" key="5">
    <source>
        <dbReference type="Proteomes" id="UP001237642"/>
    </source>
</evidence>
<dbReference type="PROSITE" id="PS50157">
    <property type="entry name" value="ZINC_FINGER_C2H2_2"/>
    <property type="match status" value="1"/>
</dbReference>
<proteinExistence type="predicted"/>
<protein>
    <recommendedName>
        <fullName evidence="3">C2H2-type domain-containing protein</fullName>
    </recommendedName>
</protein>
<feature type="compositionally biased region" description="Polar residues" evidence="2">
    <location>
        <begin position="186"/>
        <end position="207"/>
    </location>
</feature>
<reference evidence="4" key="1">
    <citation type="submission" date="2023-02" db="EMBL/GenBank/DDBJ databases">
        <title>Genome of toxic invasive species Heracleum sosnowskyi carries increased number of genes despite the absence of recent whole-genome duplications.</title>
        <authorList>
            <person name="Schelkunov M."/>
            <person name="Shtratnikova V."/>
            <person name="Makarenko M."/>
            <person name="Klepikova A."/>
            <person name="Omelchenko D."/>
            <person name="Novikova G."/>
            <person name="Obukhova E."/>
            <person name="Bogdanov V."/>
            <person name="Penin A."/>
            <person name="Logacheva M."/>
        </authorList>
    </citation>
    <scope>NUCLEOTIDE SEQUENCE</scope>
    <source>
        <strain evidence="4">Hsosn_3</strain>
        <tissue evidence="4">Leaf</tissue>
    </source>
</reference>
<dbReference type="Proteomes" id="UP001237642">
    <property type="component" value="Unassembled WGS sequence"/>
</dbReference>
<dbReference type="PANTHER" id="PTHR10593:SF214">
    <property type="entry name" value="PROTEIN INDETERMINATE-DOMAIN 5, CHLOROPLASTIC"/>
    <property type="match status" value="1"/>
</dbReference>